<comment type="similarity">
    <text evidence="2">Belongs to the mitoguardin family.</text>
</comment>
<dbReference type="InterPro" id="IPR019392">
    <property type="entry name" value="Miga"/>
</dbReference>
<comment type="caution">
    <text evidence="10">The sequence shown here is derived from an EMBL/GenBank/DDBJ whole genome shotgun (WGS) entry which is preliminary data.</text>
</comment>
<feature type="compositionally biased region" description="Basic and acidic residues" evidence="8">
    <location>
        <begin position="1"/>
        <end position="12"/>
    </location>
</feature>
<keyword evidence="4" id="KW-1000">Mitochondrion outer membrane</keyword>
<dbReference type="Proteomes" id="UP000887013">
    <property type="component" value="Unassembled WGS sequence"/>
</dbReference>
<evidence type="ECO:0000256" key="2">
    <source>
        <dbReference type="ARBA" id="ARBA00008969"/>
    </source>
</evidence>
<evidence type="ECO:0000256" key="8">
    <source>
        <dbReference type="SAM" id="MobiDB-lite"/>
    </source>
</evidence>
<dbReference type="AlphaFoldDB" id="A0A8X6Q2G1"/>
<accession>A0A8X6Q2G1</accession>
<dbReference type="Pfam" id="PF10265">
    <property type="entry name" value="Miga"/>
    <property type="match status" value="1"/>
</dbReference>
<dbReference type="PANTHER" id="PTHR21508:SF5">
    <property type="entry name" value="MITOGUARDIN"/>
    <property type="match status" value="1"/>
</dbReference>
<evidence type="ECO:0000256" key="3">
    <source>
        <dbReference type="ARBA" id="ARBA00022692"/>
    </source>
</evidence>
<organism evidence="10 11">
    <name type="scientific">Nephila pilipes</name>
    <name type="common">Giant wood spider</name>
    <name type="synonym">Nephila maculata</name>
    <dbReference type="NCBI Taxonomy" id="299642"/>
    <lineage>
        <taxon>Eukaryota</taxon>
        <taxon>Metazoa</taxon>
        <taxon>Ecdysozoa</taxon>
        <taxon>Arthropoda</taxon>
        <taxon>Chelicerata</taxon>
        <taxon>Arachnida</taxon>
        <taxon>Araneae</taxon>
        <taxon>Araneomorphae</taxon>
        <taxon>Entelegynae</taxon>
        <taxon>Araneoidea</taxon>
        <taxon>Nephilidae</taxon>
        <taxon>Nephila</taxon>
    </lineage>
</organism>
<dbReference type="GO" id="GO:0008053">
    <property type="term" value="P:mitochondrial fusion"/>
    <property type="evidence" value="ECO:0007669"/>
    <property type="project" value="InterPro"/>
</dbReference>
<keyword evidence="6" id="KW-0496">Mitochondrion</keyword>
<dbReference type="EMBL" id="BMAW01076788">
    <property type="protein sequence ID" value="GFU03102.1"/>
    <property type="molecule type" value="Genomic_DNA"/>
</dbReference>
<proteinExistence type="inferred from homology"/>
<name>A0A8X6Q2G1_NEPPI</name>
<feature type="region of interest" description="Disordered" evidence="8">
    <location>
        <begin position="1"/>
        <end position="27"/>
    </location>
</feature>
<evidence type="ECO:0000256" key="6">
    <source>
        <dbReference type="ARBA" id="ARBA00023128"/>
    </source>
</evidence>
<dbReference type="OrthoDB" id="8880065at2759"/>
<feature type="transmembrane region" description="Helical" evidence="9">
    <location>
        <begin position="54"/>
        <end position="73"/>
    </location>
</feature>
<reference evidence="10" key="1">
    <citation type="submission" date="2020-08" db="EMBL/GenBank/DDBJ databases">
        <title>Multicomponent nature underlies the extraordinary mechanical properties of spider dragline silk.</title>
        <authorList>
            <person name="Kono N."/>
            <person name="Nakamura H."/>
            <person name="Mori M."/>
            <person name="Yoshida Y."/>
            <person name="Ohtoshi R."/>
            <person name="Malay A.D."/>
            <person name="Moran D.A.P."/>
            <person name="Tomita M."/>
            <person name="Numata K."/>
            <person name="Arakawa K."/>
        </authorList>
    </citation>
    <scope>NUCLEOTIDE SEQUENCE</scope>
</reference>
<comment type="subcellular location">
    <subcellularLocation>
        <location evidence="1">Mitochondrion outer membrane</location>
    </subcellularLocation>
</comment>
<keyword evidence="7 9" id="KW-0472">Membrane</keyword>
<sequence>MGVEEERKKKGSGDCGTEVEGSRSGGSVSGSIMDVRLRLPVRLLPGSLSMQAKITFISVTVGITLLGFVARLLRRRRRSRPKSADKPALKSKNQNYNITANGEVVRGGGNLGLYRHHRQGSICSDRQSIHSLLTANLTMDTAATAALTPQQLGTMGMEALETGIAYWEDALAAYRPPPGDVLALTDAEEGKFTHMLEKILEKAYRLQESCSQLFLDSNSVLFKSETQSVISSRHERITEPERKTVTSMSSVESFVSAQAEIADLADFEEYESNVDLRELGLYQTALKKNEEGAIPIRLLRTEMLRCQSNREYIAKVHCLRVAFQLLFQRDDIRSYFINVGHKILTGLMLRGEKDPKDCLLAYEDIIAFSKDKSNWSIMDDELQSRGVKCVSFYDVVLDFIVLDAFEDLESPPSSVTAVVQNRWLSNGFKETALATAVWSVLKAKKRMLKYSDGFISRFYLVSEHLIPVLAWGFYGPDEKLKEICLYFKEEVMGFMFDIFNFNKVRFTQIEELAADIMQLANLRFDRTIQKLYM</sequence>
<evidence type="ECO:0000256" key="9">
    <source>
        <dbReference type="SAM" id="Phobius"/>
    </source>
</evidence>
<dbReference type="GO" id="GO:0005741">
    <property type="term" value="C:mitochondrial outer membrane"/>
    <property type="evidence" value="ECO:0007669"/>
    <property type="project" value="UniProtKB-SubCell"/>
</dbReference>
<evidence type="ECO:0000256" key="7">
    <source>
        <dbReference type="ARBA" id="ARBA00023136"/>
    </source>
</evidence>
<evidence type="ECO:0000313" key="11">
    <source>
        <dbReference type="Proteomes" id="UP000887013"/>
    </source>
</evidence>
<evidence type="ECO:0000256" key="1">
    <source>
        <dbReference type="ARBA" id="ARBA00004294"/>
    </source>
</evidence>
<keyword evidence="3 9" id="KW-0812">Transmembrane</keyword>
<protein>
    <submittedName>
        <fullName evidence="10">Mitoguardin</fullName>
    </submittedName>
</protein>
<keyword evidence="5 9" id="KW-1133">Transmembrane helix</keyword>
<gene>
    <name evidence="10" type="primary">Miga</name>
    <name evidence="10" type="ORF">NPIL_506881</name>
</gene>
<evidence type="ECO:0000256" key="4">
    <source>
        <dbReference type="ARBA" id="ARBA00022787"/>
    </source>
</evidence>
<feature type="region of interest" description="Disordered" evidence="8">
    <location>
        <begin position="77"/>
        <end position="96"/>
    </location>
</feature>
<keyword evidence="11" id="KW-1185">Reference proteome</keyword>
<evidence type="ECO:0000313" key="10">
    <source>
        <dbReference type="EMBL" id="GFU03102.1"/>
    </source>
</evidence>
<evidence type="ECO:0000256" key="5">
    <source>
        <dbReference type="ARBA" id="ARBA00022989"/>
    </source>
</evidence>
<dbReference type="PANTHER" id="PTHR21508">
    <property type="entry name" value="MITOGUARDIN"/>
    <property type="match status" value="1"/>
</dbReference>